<protein>
    <submittedName>
        <fullName evidence="2">DUF1329 domain-containing protein</fullName>
    </submittedName>
</protein>
<dbReference type="Pfam" id="PF07044">
    <property type="entry name" value="DUF1329"/>
    <property type="match status" value="1"/>
</dbReference>
<name>A0ABX1QJJ8_9RHOO</name>
<keyword evidence="3" id="KW-1185">Reference proteome</keyword>
<evidence type="ECO:0000313" key="3">
    <source>
        <dbReference type="Proteomes" id="UP000648984"/>
    </source>
</evidence>
<sequence>ELHRVWVVEATLREGKRHVYSKRTFYLDEDSWAALASDQYDARGQLYRAGFAYMAPSYDLPAPYTDMFGHYDLVAGIYSLTGFAAETGGMRQSKPLTDRDWSPDSLAGSGIR</sequence>
<dbReference type="InterPro" id="IPR010752">
    <property type="entry name" value="DUF1329"/>
</dbReference>
<dbReference type="RefSeq" id="WP_169262834.1">
    <property type="nucleotide sequence ID" value="NZ_WTVQ01000112.1"/>
</dbReference>
<organism evidence="2 3">
    <name type="scientific">Aromatoleum diolicum</name>
    <dbReference type="NCBI Taxonomy" id="75796"/>
    <lineage>
        <taxon>Bacteria</taxon>
        <taxon>Pseudomonadati</taxon>
        <taxon>Pseudomonadota</taxon>
        <taxon>Betaproteobacteria</taxon>
        <taxon>Rhodocyclales</taxon>
        <taxon>Rhodocyclaceae</taxon>
        <taxon>Aromatoleum</taxon>
    </lineage>
</organism>
<dbReference type="EMBL" id="WTVQ01000112">
    <property type="protein sequence ID" value="NMG77732.1"/>
    <property type="molecule type" value="Genomic_DNA"/>
</dbReference>
<accession>A0ABX1QJJ8</accession>
<comment type="caution">
    <text evidence="2">The sequence shown here is derived from an EMBL/GenBank/DDBJ whole genome shotgun (WGS) entry which is preliminary data.</text>
</comment>
<evidence type="ECO:0000256" key="1">
    <source>
        <dbReference type="SAM" id="MobiDB-lite"/>
    </source>
</evidence>
<proteinExistence type="predicted"/>
<feature type="non-terminal residue" evidence="2">
    <location>
        <position position="1"/>
    </location>
</feature>
<feature type="region of interest" description="Disordered" evidence="1">
    <location>
        <begin position="89"/>
        <end position="112"/>
    </location>
</feature>
<evidence type="ECO:0000313" key="2">
    <source>
        <dbReference type="EMBL" id="NMG77732.1"/>
    </source>
</evidence>
<dbReference type="Gene3D" id="2.50.20.10">
    <property type="entry name" value="Lipoprotein localisation LolA/LolB/LppX"/>
    <property type="match status" value="1"/>
</dbReference>
<gene>
    <name evidence="2" type="ORF">GPA25_23580</name>
</gene>
<dbReference type="Proteomes" id="UP000648984">
    <property type="component" value="Unassembled WGS sequence"/>
</dbReference>
<reference evidence="2 3" key="1">
    <citation type="submission" date="2019-12" db="EMBL/GenBank/DDBJ databases">
        <title>Comparative genomics gives insights into the taxonomy of the Azoarcus-Aromatoleum group and reveals separate origins of nif in the plant-associated Azoarcus and non-plant-associated Aromatoleum sub-groups.</title>
        <authorList>
            <person name="Lafos M."/>
            <person name="Maluk M."/>
            <person name="Batista M."/>
            <person name="Junghare M."/>
            <person name="Carmona M."/>
            <person name="Faoro H."/>
            <person name="Cruz L.M."/>
            <person name="Battistoni F."/>
            <person name="De Souza E."/>
            <person name="Pedrosa F."/>
            <person name="Chen W.-M."/>
            <person name="Poole P.S."/>
            <person name="Dixon R.A."/>
            <person name="James E.K."/>
        </authorList>
    </citation>
    <scope>NUCLEOTIDE SEQUENCE [LARGE SCALE GENOMIC DNA]</scope>
    <source>
        <strain evidence="2 3">22Lin</strain>
    </source>
</reference>